<evidence type="ECO:0000256" key="2">
    <source>
        <dbReference type="ARBA" id="ARBA00004251"/>
    </source>
</evidence>
<dbReference type="GeneTree" id="ENSGT00940000175977"/>
<keyword evidence="18" id="KW-0325">Glycoprotein</keyword>
<dbReference type="Pfam" id="PF02404">
    <property type="entry name" value="SCF"/>
    <property type="match status" value="1"/>
</dbReference>
<dbReference type="GO" id="GO:0030027">
    <property type="term" value="C:lamellipodium"/>
    <property type="evidence" value="ECO:0007669"/>
    <property type="project" value="UniProtKB-SubCell"/>
</dbReference>
<comment type="similarity">
    <text evidence="6">Belongs to the SCF family.</text>
</comment>
<dbReference type="GO" id="GO:0005886">
    <property type="term" value="C:plasma membrane"/>
    <property type="evidence" value="ECO:0007669"/>
    <property type="project" value="UniProtKB-SubCell"/>
</dbReference>
<evidence type="ECO:0000256" key="18">
    <source>
        <dbReference type="ARBA" id="ARBA00023180"/>
    </source>
</evidence>
<keyword evidence="20" id="KW-0966">Cell projection</keyword>
<evidence type="ECO:0000313" key="28">
    <source>
        <dbReference type="Proteomes" id="UP000261340"/>
    </source>
</evidence>
<evidence type="ECO:0000256" key="6">
    <source>
        <dbReference type="ARBA" id="ARBA00010419"/>
    </source>
</evidence>
<keyword evidence="8" id="KW-1003">Cell membrane</keyword>
<protein>
    <recommendedName>
        <fullName evidence="7">Kit ligand</fullName>
    </recommendedName>
    <alternativeName>
        <fullName evidence="21">Mast cell growth factor</fullName>
    </alternativeName>
    <alternativeName>
        <fullName evidence="23">Stem cell factor</fullName>
    </alternativeName>
    <alternativeName>
        <fullName evidence="22">c-Kit ligand</fullName>
    </alternativeName>
</protein>
<keyword evidence="10" id="KW-0964">Secreted</keyword>
<evidence type="ECO:0000256" key="4">
    <source>
        <dbReference type="ARBA" id="ARBA00004510"/>
    </source>
</evidence>
<keyword evidence="13" id="KW-0130">Cell adhesion</keyword>
<evidence type="ECO:0000256" key="16">
    <source>
        <dbReference type="ARBA" id="ARBA00023136"/>
    </source>
</evidence>
<dbReference type="Proteomes" id="UP000261340">
    <property type="component" value="Unplaced"/>
</dbReference>
<dbReference type="Ensembl" id="ENSACIT00000023284.1">
    <property type="protein sequence ID" value="ENSACIP00000022682.1"/>
    <property type="gene ID" value="ENSACIG00000017656.1"/>
</dbReference>
<dbReference type="InterPro" id="IPR009079">
    <property type="entry name" value="4_helix_cytokine-like_core"/>
</dbReference>
<evidence type="ECO:0000256" key="21">
    <source>
        <dbReference type="ARBA" id="ARBA00030364"/>
    </source>
</evidence>
<keyword evidence="17" id="KW-1015">Disulfide bond</keyword>
<evidence type="ECO:0000256" key="12">
    <source>
        <dbReference type="ARBA" id="ARBA00022729"/>
    </source>
</evidence>
<dbReference type="GO" id="GO:0008284">
    <property type="term" value="P:positive regulation of cell population proliferation"/>
    <property type="evidence" value="ECO:0007669"/>
    <property type="project" value="TreeGrafter"/>
</dbReference>
<dbReference type="GO" id="GO:0005125">
    <property type="term" value="F:cytokine activity"/>
    <property type="evidence" value="ECO:0007669"/>
    <property type="project" value="TreeGrafter"/>
</dbReference>
<evidence type="ECO:0000313" key="27">
    <source>
        <dbReference type="Ensembl" id="ENSACIP00000022682.1"/>
    </source>
</evidence>
<dbReference type="GO" id="GO:0007155">
    <property type="term" value="P:cell adhesion"/>
    <property type="evidence" value="ECO:0007669"/>
    <property type="project" value="UniProtKB-KW"/>
</dbReference>
<evidence type="ECO:0000256" key="26">
    <source>
        <dbReference type="SAM" id="SignalP"/>
    </source>
</evidence>
<dbReference type="SUPFAM" id="SSF47266">
    <property type="entry name" value="4-helical cytokines"/>
    <property type="match status" value="1"/>
</dbReference>
<evidence type="ECO:0000256" key="1">
    <source>
        <dbReference type="ARBA" id="ARBA00004245"/>
    </source>
</evidence>
<proteinExistence type="inferred from homology"/>
<sequence>MTCLFIFILKVPCLLLSLLTNLNLCFGQYWSPITDDLERVPQVKQNFPNDYEIPLSSIPKDVAGTCWMTLNLYPLEESLERLSSMFGEKSTNRESLLIFIIVLQSIREMIMQDYDCHFQEQRLQSGPYFDYLGNFLRLADREIFDFSCVAPPCPSTQPTHTTAAAATPQGTSQPPQCLRTQQTPEDNSGKWTLLLFVVIPFTACVAVLVWMVSETLQSIFLMLTKLIYSTMSHQIVTVLLNLLQALLSRVCLGSCPRNPAPDKWKKMDGLSQQFHLCKYKQN</sequence>
<evidence type="ECO:0000256" key="10">
    <source>
        <dbReference type="ARBA" id="ARBA00022525"/>
    </source>
</evidence>
<keyword evidence="11 25" id="KW-0812">Transmembrane</keyword>
<reference evidence="27" key="2">
    <citation type="submission" date="2025-09" db="UniProtKB">
        <authorList>
            <consortium name="Ensembl"/>
        </authorList>
    </citation>
    <scope>IDENTIFICATION</scope>
</reference>
<evidence type="ECO:0000256" key="22">
    <source>
        <dbReference type="ARBA" id="ARBA00032898"/>
    </source>
</evidence>
<keyword evidence="15" id="KW-0339">Growth factor</keyword>
<evidence type="ECO:0000256" key="14">
    <source>
        <dbReference type="ARBA" id="ARBA00022989"/>
    </source>
</evidence>
<dbReference type="GO" id="GO:0008083">
    <property type="term" value="F:growth factor activity"/>
    <property type="evidence" value="ECO:0007669"/>
    <property type="project" value="UniProtKB-KW"/>
</dbReference>
<dbReference type="GO" id="GO:0005173">
    <property type="term" value="F:stem cell factor receptor binding"/>
    <property type="evidence" value="ECO:0007669"/>
    <property type="project" value="InterPro"/>
</dbReference>
<evidence type="ECO:0000256" key="11">
    <source>
        <dbReference type="ARBA" id="ARBA00022692"/>
    </source>
</evidence>
<keyword evidence="12 26" id="KW-0732">Signal</keyword>
<dbReference type="GO" id="GO:0005576">
    <property type="term" value="C:extracellular region"/>
    <property type="evidence" value="ECO:0007669"/>
    <property type="project" value="UniProtKB-SubCell"/>
</dbReference>
<dbReference type="STRING" id="61819.ENSACIP00000022682"/>
<evidence type="ECO:0000256" key="15">
    <source>
        <dbReference type="ARBA" id="ARBA00023030"/>
    </source>
</evidence>
<feature type="transmembrane region" description="Helical" evidence="25">
    <location>
        <begin position="191"/>
        <end position="213"/>
    </location>
</feature>
<evidence type="ECO:0000256" key="17">
    <source>
        <dbReference type="ARBA" id="ARBA00023157"/>
    </source>
</evidence>
<reference evidence="27" key="1">
    <citation type="submission" date="2025-08" db="UniProtKB">
        <authorList>
            <consortium name="Ensembl"/>
        </authorList>
    </citation>
    <scope>IDENTIFICATION</scope>
</reference>
<feature type="signal peptide" evidence="26">
    <location>
        <begin position="1"/>
        <end position="27"/>
    </location>
</feature>
<feature type="chain" id="PRO_5018676892" description="Kit ligand" evidence="26">
    <location>
        <begin position="28"/>
        <end position="282"/>
    </location>
</feature>
<keyword evidence="14 25" id="KW-1133">Transmembrane helix</keyword>
<dbReference type="Gene3D" id="1.20.1250.10">
    <property type="match status" value="1"/>
</dbReference>
<evidence type="ECO:0000256" key="24">
    <source>
        <dbReference type="SAM" id="MobiDB-lite"/>
    </source>
</evidence>
<organism evidence="27 28">
    <name type="scientific">Amphilophus citrinellus</name>
    <name type="common">Midas cichlid</name>
    <name type="synonym">Cichlasoma citrinellum</name>
    <dbReference type="NCBI Taxonomy" id="61819"/>
    <lineage>
        <taxon>Eukaryota</taxon>
        <taxon>Metazoa</taxon>
        <taxon>Chordata</taxon>
        <taxon>Craniata</taxon>
        <taxon>Vertebrata</taxon>
        <taxon>Euteleostomi</taxon>
        <taxon>Actinopterygii</taxon>
        <taxon>Neopterygii</taxon>
        <taxon>Teleostei</taxon>
        <taxon>Neoteleostei</taxon>
        <taxon>Acanthomorphata</taxon>
        <taxon>Ovalentaria</taxon>
        <taxon>Cichlomorphae</taxon>
        <taxon>Cichliformes</taxon>
        <taxon>Cichlidae</taxon>
        <taxon>New World cichlids</taxon>
        <taxon>Cichlasomatinae</taxon>
        <taxon>Heroini</taxon>
        <taxon>Amphilophus</taxon>
    </lineage>
</organism>
<keyword evidence="9" id="KW-0963">Cytoplasm</keyword>
<dbReference type="PANTHER" id="PTHR11574:SF0">
    <property type="entry name" value="KIT LIGAND"/>
    <property type="match status" value="1"/>
</dbReference>
<evidence type="ECO:0000256" key="25">
    <source>
        <dbReference type="SAM" id="Phobius"/>
    </source>
</evidence>
<evidence type="ECO:0000256" key="9">
    <source>
        <dbReference type="ARBA" id="ARBA00022490"/>
    </source>
</evidence>
<keyword evidence="28" id="KW-1185">Reference proteome</keyword>
<evidence type="ECO:0000256" key="20">
    <source>
        <dbReference type="ARBA" id="ARBA00023273"/>
    </source>
</evidence>
<feature type="region of interest" description="Disordered" evidence="24">
    <location>
        <begin position="159"/>
        <end position="185"/>
    </location>
</feature>
<evidence type="ECO:0000256" key="5">
    <source>
        <dbReference type="ARBA" id="ARBA00004613"/>
    </source>
</evidence>
<evidence type="ECO:0000256" key="8">
    <source>
        <dbReference type="ARBA" id="ARBA00022475"/>
    </source>
</evidence>
<evidence type="ECO:0000256" key="23">
    <source>
        <dbReference type="ARBA" id="ARBA00033123"/>
    </source>
</evidence>
<accession>A0A3Q0SI29</accession>
<evidence type="ECO:0000256" key="13">
    <source>
        <dbReference type="ARBA" id="ARBA00022889"/>
    </source>
</evidence>
<keyword evidence="16 25" id="KW-0472">Membrane</keyword>
<feature type="compositionally biased region" description="Low complexity" evidence="24">
    <location>
        <begin position="159"/>
        <end position="176"/>
    </location>
</feature>
<evidence type="ECO:0000256" key="3">
    <source>
        <dbReference type="ARBA" id="ARBA00004486"/>
    </source>
</evidence>
<dbReference type="PANTHER" id="PTHR11574">
    <property type="entry name" value="KIT LIGAND"/>
    <property type="match status" value="1"/>
</dbReference>
<name>A0A3Q0SI29_AMPCI</name>
<keyword evidence="19" id="KW-0206">Cytoskeleton</keyword>
<dbReference type="GO" id="GO:0030175">
    <property type="term" value="C:filopodium"/>
    <property type="evidence" value="ECO:0007669"/>
    <property type="project" value="UniProtKB-SubCell"/>
</dbReference>
<dbReference type="AlphaFoldDB" id="A0A3Q0SI29"/>
<evidence type="ECO:0000256" key="7">
    <source>
        <dbReference type="ARBA" id="ARBA00017304"/>
    </source>
</evidence>
<comment type="subcellular location">
    <subcellularLocation>
        <location evidence="2">Cell membrane</location>
        <topology evidence="2">Single-pass type I membrane protein</topology>
    </subcellularLocation>
    <subcellularLocation>
        <location evidence="3">Cell projection</location>
        <location evidence="3">Filopodium</location>
    </subcellularLocation>
    <subcellularLocation>
        <location evidence="4">Cell projection</location>
        <location evidence="4">Lamellipodium</location>
    </subcellularLocation>
    <subcellularLocation>
        <location evidence="1">Cytoplasm</location>
        <location evidence="1">Cytoskeleton</location>
    </subcellularLocation>
    <subcellularLocation>
        <location evidence="5">Secreted</location>
    </subcellularLocation>
</comment>
<dbReference type="InterPro" id="IPR003452">
    <property type="entry name" value="SCF"/>
</dbReference>
<evidence type="ECO:0000256" key="19">
    <source>
        <dbReference type="ARBA" id="ARBA00023212"/>
    </source>
</evidence>
<dbReference type="GO" id="GO:0005856">
    <property type="term" value="C:cytoskeleton"/>
    <property type="evidence" value="ECO:0007669"/>
    <property type="project" value="UniProtKB-SubCell"/>
</dbReference>